<keyword evidence="2 3" id="KW-0501">Molybdenum cofactor biosynthesis</keyword>
<dbReference type="Gene3D" id="3.40.140.10">
    <property type="entry name" value="Cytidine Deaminase, domain 2"/>
    <property type="match status" value="1"/>
</dbReference>
<organism evidence="4 5">
    <name type="scientific">Paenibacillus stellifer</name>
    <dbReference type="NCBI Taxonomy" id="169760"/>
    <lineage>
        <taxon>Bacteria</taxon>
        <taxon>Bacillati</taxon>
        <taxon>Bacillota</taxon>
        <taxon>Bacilli</taxon>
        <taxon>Bacillales</taxon>
        <taxon>Paenibacillaceae</taxon>
        <taxon>Paenibacillus</taxon>
    </lineage>
</organism>
<dbReference type="Pfam" id="PF02634">
    <property type="entry name" value="FdhD-NarQ"/>
    <property type="match status" value="1"/>
</dbReference>
<evidence type="ECO:0000256" key="1">
    <source>
        <dbReference type="ARBA" id="ARBA00022490"/>
    </source>
</evidence>
<dbReference type="Proteomes" id="UP000029507">
    <property type="component" value="Chromosome"/>
</dbReference>
<sequence length="281" mass="31463">MKLQTECQEPVIRYRQGSITYEQDSIVTERPVTLVINGEEFVTLVCTPEYLEDLAVGFLASEGIIREAGDIRDLWIQEDEGYIHVSTDRWNDLQRSLYAKRYSTSCCGGGRLGYVYVNDARTAKIKDGIHVSLSFADIFRLMDKMQDGSELFHRTGGVHSAAVCDSRDIVLARCDIGRHNALDKIYGHCLRRQMVLSDKIIAFTGRISSEILLKAAKIGCEIILSKSAPTALALELARQLNMTTVGFIRQDSCNVYTGAERITDCEPAQVMTARLNNLLKE</sequence>
<feature type="active site" description="Cysteine persulfide intermediate" evidence="3">
    <location>
        <position position="107"/>
    </location>
</feature>
<evidence type="ECO:0000256" key="3">
    <source>
        <dbReference type="HAMAP-Rule" id="MF_00187"/>
    </source>
</evidence>
<dbReference type="Gene3D" id="3.10.20.10">
    <property type="match status" value="1"/>
</dbReference>
<comment type="caution">
    <text evidence="3">Lacks conserved residue(s) required for the propagation of feature annotation.</text>
</comment>
<dbReference type="HOGENOM" id="CLU_056887_4_1_9"/>
<dbReference type="STRING" id="169760.PSTEL_13395"/>
<dbReference type="AlphaFoldDB" id="A0A089LXI7"/>
<evidence type="ECO:0000313" key="5">
    <source>
        <dbReference type="Proteomes" id="UP000029507"/>
    </source>
</evidence>
<name>A0A089LXI7_9BACL</name>
<dbReference type="PIRSF" id="PIRSF015626">
    <property type="entry name" value="FdhD"/>
    <property type="match status" value="1"/>
</dbReference>
<reference evidence="4 5" key="1">
    <citation type="submission" date="2014-08" db="EMBL/GenBank/DDBJ databases">
        <title>Comparative genomics of the Paenibacillus odorifer group.</title>
        <authorList>
            <person name="den Bakker H.C."/>
            <person name="Tsai Y.-C."/>
            <person name="Martin N."/>
            <person name="Korlach J."/>
            <person name="Wiedmann M."/>
        </authorList>
    </citation>
    <scope>NUCLEOTIDE SEQUENCE [LARGE SCALE GENOMIC DNA]</scope>
    <source>
        <strain evidence="4 5">DSM 14472</strain>
    </source>
</reference>
<dbReference type="GO" id="GO:0016783">
    <property type="term" value="F:sulfurtransferase activity"/>
    <property type="evidence" value="ECO:0007669"/>
    <property type="project" value="InterPro"/>
</dbReference>
<dbReference type="PANTHER" id="PTHR30592:SF1">
    <property type="entry name" value="SULFUR CARRIER PROTEIN FDHD"/>
    <property type="match status" value="1"/>
</dbReference>
<evidence type="ECO:0000256" key="2">
    <source>
        <dbReference type="ARBA" id="ARBA00023150"/>
    </source>
</evidence>
<dbReference type="RefSeq" id="WP_038695825.1">
    <property type="nucleotide sequence ID" value="NZ_CP009286.1"/>
</dbReference>
<dbReference type="InterPro" id="IPR003786">
    <property type="entry name" value="FdhD"/>
</dbReference>
<dbReference type="PANTHER" id="PTHR30592">
    <property type="entry name" value="FORMATE DEHYDROGENASE"/>
    <property type="match status" value="1"/>
</dbReference>
<keyword evidence="5" id="KW-1185">Reference proteome</keyword>
<proteinExistence type="inferred from homology"/>
<comment type="similarity">
    <text evidence="3">Belongs to the FdhD family.</text>
</comment>
<dbReference type="OrthoDB" id="9782042at2"/>
<gene>
    <name evidence="3" type="primary">fdhD</name>
    <name evidence="4" type="ORF">PSTEL_13395</name>
</gene>
<dbReference type="GO" id="GO:0097163">
    <property type="term" value="F:sulfur carrier activity"/>
    <property type="evidence" value="ECO:0007669"/>
    <property type="project" value="UniProtKB-UniRule"/>
</dbReference>
<dbReference type="SUPFAM" id="SSF53927">
    <property type="entry name" value="Cytidine deaminase-like"/>
    <property type="match status" value="1"/>
</dbReference>
<dbReference type="HAMAP" id="MF_00187">
    <property type="entry name" value="FdhD"/>
    <property type="match status" value="1"/>
</dbReference>
<dbReference type="EMBL" id="CP009286">
    <property type="protein sequence ID" value="AIQ63933.1"/>
    <property type="molecule type" value="Genomic_DNA"/>
</dbReference>
<comment type="function">
    <text evidence="3">Required for formate dehydrogenase (FDH) activity. Acts as a sulfur carrier protein that transfers sulfur from IscS to the molybdenum cofactor prior to its insertion into FDH.</text>
</comment>
<dbReference type="GO" id="GO:0006777">
    <property type="term" value="P:Mo-molybdopterin cofactor biosynthetic process"/>
    <property type="evidence" value="ECO:0007669"/>
    <property type="project" value="UniProtKB-UniRule"/>
</dbReference>
<comment type="subcellular location">
    <subcellularLocation>
        <location evidence="3">Cytoplasm</location>
    </subcellularLocation>
</comment>
<accession>A0A089LXI7</accession>
<keyword evidence="1 3" id="KW-0963">Cytoplasm</keyword>
<dbReference type="KEGG" id="pste:PSTEL_13395"/>
<evidence type="ECO:0000313" key="4">
    <source>
        <dbReference type="EMBL" id="AIQ63933.1"/>
    </source>
</evidence>
<dbReference type="GO" id="GO:0005737">
    <property type="term" value="C:cytoplasm"/>
    <property type="evidence" value="ECO:0007669"/>
    <property type="project" value="UniProtKB-SubCell"/>
</dbReference>
<dbReference type="InterPro" id="IPR016193">
    <property type="entry name" value="Cytidine_deaminase-like"/>
</dbReference>
<protein>
    <recommendedName>
        <fullName evidence="3">Sulfur carrier protein FdhD</fullName>
    </recommendedName>
</protein>
<dbReference type="NCBIfam" id="TIGR00129">
    <property type="entry name" value="fdhD_narQ"/>
    <property type="match status" value="1"/>
</dbReference>